<dbReference type="CDD" id="cd18807">
    <property type="entry name" value="SF1_C_UvrD"/>
    <property type="match status" value="1"/>
</dbReference>
<dbReference type="GO" id="GO:0005829">
    <property type="term" value="C:cytosol"/>
    <property type="evidence" value="ECO:0007669"/>
    <property type="project" value="TreeGrafter"/>
</dbReference>
<dbReference type="GO" id="GO:0003677">
    <property type="term" value="F:DNA binding"/>
    <property type="evidence" value="ECO:0007669"/>
    <property type="project" value="UniProtKB-KW"/>
</dbReference>
<evidence type="ECO:0000256" key="5">
    <source>
        <dbReference type="ARBA" id="ARBA00022840"/>
    </source>
</evidence>
<dbReference type="GO" id="GO:0005524">
    <property type="term" value="F:ATP binding"/>
    <property type="evidence" value="ECO:0007669"/>
    <property type="project" value="UniProtKB-UniRule"/>
</dbReference>
<evidence type="ECO:0000256" key="9">
    <source>
        <dbReference type="ARBA" id="ARBA00034808"/>
    </source>
</evidence>
<evidence type="ECO:0000256" key="12">
    <source>
        <dbReference type="SAM" id="MobiDB-lite"/>
    </source>
</evidence>
<feature type="region of interest" description="Disordered" evidence="12">
    <location>
        <begin position="578"/>
        <end position="604"/>
    </location>
</feature>
<organism evidence="15 16">
    <name type="scientific">Bradymonas sediminis</name>
    <dbReference type="NCBI Taxonomy" id="1548548"/>
    <lineage>
        <taxon>Bacteria</taxon>
        <taxon>Deltaproteobacteria</taxon>
        <taxon>Bradymonadales</taxon>
        <taxon>Bradymonadaceae</taxon>
        <taxon>Bradymonas</taxon>
    </lineage>
</organism>
<evidence type="ECO:0000256" key="6">
    <source>
        <dbReference type="ARBA" id="ARBA00023125"/>
    </source>
</evidence>
<keyword evidence="6" id="KW-0238">DNA-binding</keyword>
<dbReference type="PROSITE" id="PS51198">
    <property type="entry name" value="UVRD_HELICASE_ATP_BIND"/>
    <property type="match status" value="1"/>
</dbReference>
<dbReference type="EC" id="5.6.2.4" evidence="9"/>
<proteinExistence type="inferred from homology"/>
<protein>
    <recommendedName>
        <fullName evidence="9">DNA 3'-5' helicase</fullName>
        <ecNumber evidence="9">5.6.2.4</ecNumber>
    </recommendedName>
</protein>
<dbReference type="PANTHER" id="PTHR11070:SF2">
    <property type="entry name" value="ATP-DEPENDENT DNA HELICASE SRS2"/>
    <property type="match status" value="1"/>
</dbReference>
<dbReference type="SUPFAM" id="SSF52540">
    <property type="entry name" value="P-loop containing nucleoside triphosphate hydrolases"/>
    <property type="match status" value="1"/>
</dbReference>
<name>A0A2Z4FRA5_9DELT</name>
<evidence type="ECO:0000256" key="8">
    <source>
        <dbReference type="ARBA" id="ARBA00034617"/>
    </source>
</evidence>
<evidence type="ECO:0000313" key="15">
    <source>
        <dbReference type="EMBL" id="AWV91234.1"/>
    </source>
</evidence>
<dbReference type="Gene3D" id="1.10.486.10">
    <property type="entry name" value="PCRA, domain 4"/>
    <property type="match status" value="1"/>
</dbReference>
<comment type="catalytic activity">
    <reaction evidence="8">
        <text>Couples ATP hydrolysis with the unwinding of duplex DNA by translocating in the 3'-5' direction.</text>
        <dbReference type="EC" id="5.6.2.4"/>
    </reaction>
</comment>
<dbReference type="CDD" id="cd17932">
    <property type="entry name" value="DEXQc_UvrD"/>
    <property type="match status" value="1"/>
</dbReference>
<dbReference type="InterPro" id="IPR027417">
    <property type="entry name" value="P-loop_NTPase"/>
</dbReference>
<evidence type="ECO:0000256" key="10">
    <source>
        <dbReference type="ARBA" id="ARBA00048988"/>
    </source>
</evidence>
<dbReference type="InterPro" id="IPR014017">
    <property type="entry name" value="DNA_helicase_UvrD-like_C"/>
</dbReference>
<evidence type="ECO:0000313" key="16">
    <source>
        <dbReference type="Proteomes" id="UP000249799"/>
    </source>
</evidence>
<keyword evidence="5 11" id="KW-0067">ATP-binding</keyword>
<dbReference type="OrthoDB" id="9810135at2"/>
<evidence type="ECO:0000256" key="2">
    <source>
        <dbReference type="ARBA" id="ARBA00022741"/>
    </source>
</evidence>
<dbReference type="PANTHER" id="PTHR11070">
    <property type="entry name" value="UVRD / RECB / PCRA DNA HELICASE FAMILY MEMBER"/>
    <property type="match status" value="1"/>
</dbReference>
<keyword evidence="3 11" id="KW-0378">Hydrolase</keyword>
<comment type="catalytic activity">
    <reaction evidence="10">
        <text>ATP + H2O = ADP + phosphate + H(+)</text>
        <dbReference type="Rhea" id="RHEA:13065"/>
        <dbReference type="ChEBI" id="CHEBI:15377"/>
        <dbReference type="ChEBI" id="CHEBI:15378"/>
        <dbReference type="ChEBI" id="CHEBI:30616"/>
        <dbReference type="ChEBI" id="CHEBI:43474"/>
        <dbReference type="ChEBI" id="CHEBI:456216"/>
        <dbReference type="EC" id="5.6.2.4"/>
    </reaction>
</comment>
<dbReference type="GO" id="GO:0033202">
    <property type="term" value="C:DNA helicase complex"/>
    <property type="evidence" value="ECO:0007669"/>
    <property type="project" value="TreeGrafter"/>
</dbReference>
<reference evidence="15 16" key="1">
    <citation type="submission" date="2018-06" db="EMBL/GenBank/DDBJ databases">
        <title>Lujinxingia sediminis gen. nov. sp. nov., a new facultative anaerobic member of the class Deltaproteobacteria, and proposal of Lujinxingaceae fam. nov.</title>
        <authorList>
            <person name="Guo L.-Y."/>
            <person name="Li C.-M."/>
            <person name="Wang S."/>
            <person name="Du Z.-J."/>
        </authorList>
    </citation>
    <scope>NUCLEOTIDE SEQUENCE [LARGE SCALE GENOMIC DNA]</scope>
    <source>
        <strain evidence="15 16">FA350</strain>
    </source>
</reference>
<gene>
    <name evidence="15" type="ORF">DN745_18640</name>
</gene>
<evidence type="ECO:0000256" key="3">
    <source>
        <dbReference type="ARBA" id="ARBA00022801"/>
    </source>
</evidence>
<dbReference type="Gene3D" id="1.10.10.160">
    <property type="match status" value="1"/>
</dbReference>
<dbReference type="KEGG" id="bsed:DN745_18640"/>
<keyword evidence="7" id="KW-0413">Isomerase</keyword>
<dbReference type="InterPro" id="IPR000212">
    <property type="entry name" value="DNA_helicase_UvrD/REP"/>
</dbReference>
<comment type="similarity">
    <text evidence="1">Belongs to the helicase family. UvrD subfamily.</text>
</comment>
<dbReference type="PROSITE" id="PS51217">
    <property type="entry name" value="UVRD_HELICASE_CTER"/>
    <property type="match status" value="1"/>
</dbReference>
<evidence type="ECO:0000256" key="11">
    <source>
        <dbReference type="PROSITE-ProRule" id="PRU00560"/>
    </source>
</evidence>
<evidence type="ECO:0000256" key="1">
    <source>
        <dbReference type="ARBA" id="ARBA00009922"/>
    </source>
</evidence>
<feature type="compositionally biased region" description="Acidic residues" evidence="12">
    <location>
        <begin position="592"/>
        <end position="604"/>
    </location>
</feature>
<evidence type="ECO:0000259" key="13">
    <source>
        <dbReference type="PROSITE" id="PS51198"/>
    </source>
</evidence>
<dbReference type="InterPro" id="IPR014016">
    <property type="entry name" value="UvrD-like_ATP-bd"/>
</dbReference>
<evidence type="ECO:0000256" key="4">
    <source>
        <dbReference type="ARBA" id="ARBA00022806"/>
    </source>
</evidence>
<feature type="domain" description="UvrD-like helicase ATP-binding" evidence="13">
    <location>
        <begin position="24"/>
        <end position="308"/>
    </location>
</feature>
<feature type="domain" description="UvrD-like helicase C-terminal" evidence="14">
    <location>
        <begin position="309"/>
        <end position="645"/>
    </location>
</feature>
<feature type="binding site" evidence="11">
    <location>
        <begin position="45"/>
        <end position="52"/>
    </location>
    <ligand>
        <name>ATP</name>
        <dbReference type="ChEBI" id="CHEBI:30616"/>
    </ligand>
</feature>
<dbReference type="GO" id="GO:0016887">
    <property type="term" value="F:ATP hydrolysis activity"/>
    <property type="evidence" value="ECO:0007669"/>
    <property type="project" value="RHEA"/>
</dbReference>
<dbReference type="GO" id="GO:0043138">
    <property type="term" value="F:3'-5' DNA helicase activity"/>
    <property type="evidence" value="ECO:0007669"/>
    <property type="project" value="UniProtKB-EC"/>
</dbReference>
<dbReference type="Pfam" id="PF13361">
    <property type="entry name" value="UvrD_C"/>
    <property type="match status" value="2"/>
</dbReference>
<accession>A0A2Z4FRA5</accession>
<evidence type="ECO:0000256" key="7">
    <source>
        <dbReference type="ARBA" id="ARBA00023235"/>
    </source>
</evidence>
<dbReference type="Pfam" id="PF00580">
    <property type="entry name" value="UvrD-helicase"/>
    <property type="match status" value="1"/>
</dbReference>
<dbReference type="Pfam" id="PF21196">
    <property type="entry name" value="PcrA_UvrD_tudor"/>
    <property type="match status" value="1"/>
</dbReference>
<keyword evidence="4 11" id="KW-0347">Helicase</keyword>
<keyword evidence="2 11" id="KW-0547">Nucleotide-binding</keyword>
<keyword evidence="16" id="KW-1185">Reference proteome</keyword>
<dbReference type="Gene3D" id="3.40.50.300">
    <property type="entry name" value="P-loop containing nucleotide triphosphate hydrolases"/>
    <property type="match status" value="3"/>
</dbReference>
<dbReference type="AlphaFoldDB" id="A0A2Z4FRA5"/>
<sequence length="888" mass="99447">MRNKRVVFLLALPLPDRSIMTLLDHLNPPQKLAAEHRDGPLLILAGAGSGKTRVITYRIAKLIMDYGVYPEQILALTFTNKAAGEMRERVDAILSENGRETDAAGVTIATFHSFCARLLRRNAELLGLTPSFTIYDSDDQLKLIKAVMEQVGMPKDNGEAKRLRGAIGQFKNQGWTPALAHENAFNSYDEEDATFYEAYQKALVQANCADFGDLILGVITIFRTHPRIADSYSRHWRYQMVDEFQDTNPAQYALLKFLTRTHDNLCVVGDDDQAIYRWRGATVANIMGFEEDFPDAKIIKLEQNYRSTEVILKAANDVIQHNPTRRDKTLWTAREGGDLVTCFTARDDREEASYVARQIHDLTRLGADWGDFAVFYRTNAQSRQIEEQLQNGGVPYQVIGGMSFYERSEIKDILGYLKVALNPDNPVDFLRIINTPSRGIGKVSLGKLERVAEIRGVGTFYRALRYAAGMLEAGALGDTPIVPEPFGPDDEEALEALQKLGGRSKKGMIDACEVVVALRDQIGADAADGNSLSQVANFLVERIHYMDYLDRDDPERAEDRRNNVVELLHALEEFEEDFDPDQLLNEDLPGQGEDDEAPDFDGESEPTVVSQILRAFLERSALVHATDGMEEGRTTTLMTVHGAKGLEFDTVFLVGMEDELFPSLRDMSDIEELHEERRLAYVAITRARHKLYITNAQSRRIYGQIRQTEPSRFLRDIDPERIEIDPKSTSQSIEYGHRASAPNRRRVRDRGYDEFQQASDANYFGDGVDQDLWEFDQSPPMIKGEVGRAVQQTLDAAPPEGDFDPSFSQLSPWEDDLSADWQQESDFAASGPSATDPEGLTGKTVSHSRFGIGKITGVSGDGPKAVLTINFPGHGARTIIRKFVKILG</sequence>
<evidence type="ECO:0000259" key="14">
    <source>
        <dbReference type="PROSITE" id="PS51217"/>
    </source>
</evidence>
<dbReference type="InterPro" id="IPR013986">
    <property type="entry name" value="DExx_box_DNA_helicase_dom_sf"/>
</dbReference>
<dbReference type="GO" id="GO:0000725">
    <property type="term" value="P:recombinational repair"/>
    <property type="evidence" value="ECO:0007669"/>
    <property type="project" value="TreeGrafter"/>
</dbReference>
<dbReference type="Proteomes" id="UP000249799">
    <property type="component" value="Chromosome"/>
</dbReference>
<dbReference type="EMBL" id="CP030032">
    <property type="protein sequence ID" value="AWV91234.1"/>
    <property type="molecule type" value="Genomic_DNA"/>
</dbReference>